<feature type="compositionally biased region" description="Low complexity" evidence="1">
    <location>
        <begin position="461"/>
        <end position="484"/>
    </location>
</feature>
<proteinExistence type="predicted"/>
<evidence type="ECO:0000313" key="4">
    <source>
        <dbReference type="Proteomes" id="UP001595530"/>
    </source>
</evidence>
<dbReference type="Proteomes" id="UP001595530">
    <property type="component" value="Unassembled WGS sequence"/>
</dbReference>
<dbReference type="Gene3D" id="2.60.120.1440">
    <property type="match status" value="1"/>
</dbReference>
<feature type="compositionally biased region" description="Low complexity" evidence="1">
    <location>
        <begin position="603"/>
        <end position="615"/>
    </location>
</feature>
<dbReference type="InterPro" id="IPR046535">
    <property type="entry name" value="DUF6600"/>
</dbReference>
<reference evidence="4" key="1">
    <citation type="journal article" date="2019" name="Int. J. Syst. Evol. Microbiol.">
        <title>The Global Catalogue of Microorganisms (GCM) 10K type strain sequencing project: providing services to taxonomists for standard genome sequencing and annotation.</title>
        <authorList>
            <consortium name="The Broad Institute Genomics Platform"/>
            <consortium name="The Broad Institute Genome Sequencing Center for Infectious Disease"/>
            <person name="Wu L."/>
            <person name="Ma J."/>
        </authorList>
    </citation>
    <scope>NUCLEOTIDE SEQUENCE [LARGE SCALE GENOMIC DNA]</scope>
    <source>
        <strain evidence="4">KCTC 42986</strain>
    </source>
</reference>
<comment type="caution">
    <text evidence="3">The sequence shown here is derived from an EMBL/GenBank/DDBJ whole genome shotgun (WGS) entry which is preliminary data.</text>
</comment>
<dbReference type="RefSeq" id="WP_390333358.1">
    <property type="nucleotide sequence ID" value="NZ_JBHRTP010000102.1"/>
</dbReference>
<evidence type="ECO:0000313" key="3">
    <source>
        <dbReference type="EMBL" id="MFC3111177.1"/>
    </source>
</evidence>
<feature type="compositionally biased region" description="Basic and acidic residues" evidence="1">
    <location>
        <begin position="556"/>
        <end position="579"/>
    </location>
</feature>
<keyword evidence="2" id="KW-0732">Signal</keyword>
<feature type="compositionally biased region" description="Low complexity" evidence="1">
    <location>
        <begin position="523"/>
        <end position="543"/>
    </location>
</feature>
<feature type="signal peptide" evidence="2">
    <location>
        <begin position="1"/>
        <end position="24"/>
    </location>
</feature>
<gene>
    <name evidence="3" type="ORF">ACFOFO_25040</name>
</gene>
<dbReference type="EMBL" id="JBHRTP010000102">
    <property type="protein sequence ID" value="MFC3111177.1"/>
    <property type="molecule type" value="Genomic_DNA"/>
</dbReference>
<feature type="region of interest" description="Disordered" evidence="1">
    <location>
        <begin position="432"/>
        <end position="652"/>
    </location>
</feature>
<evidence type="ECO:0000256" key="2">
    <source>
        <dbReference type="SAM" id="SignalP"/>
    </source>
</evidence>
<organism evidence="3 4">
    <name type="scientific">Undibacterium arcticum</name>
    <dbReference type="NCBI Taxonomy" id="1762892"/>
    <lineage>
        <taxon>Bacteria</taxon>
        <taxon>Pseudomonadati</taxon>
        <taxon>Pseudomonadota</taxon>
        <taxon>Betaproteobacteria</taxon>
        <taxon>Burkholderiales</taxon>
        <taxon>Oxalobacteraceae</taxon>
        <taxon>Undibacterium</taxon>
    </lineage>
</organism>
<keyword evidence="4" id="KW-1185">Reference proteome</keyword>
<dbReference type="Pfam" id="PF20245">
    <property type="entry name" value="DUF6600"/>
    <property type="match status" value="1"/>
</dbReference>
<feature type="chain" id="PRO_5046358966" evidence="2">
    <location>
        <begin position="25"/>
        <end position="652"/>
    </location>
</feature>
<feature type="compositionally biased region" description="Basic and acidic residues" evidence="1">
    <location>
        <begin position="616"/>
        <end position="652"/>
    </location>
</feature>
<dbReference type="PANTHER" id="PTHR38731:SF3">
    <property type="entry name" value="BLL6125 PROTEIN"/>
    <property type="match status" value="1"/>
</dbReference>
<accession>A0ABV7FBR7</accession>
<feature type="compositionally biased region" description="Polar residues" evidence="1">
    <location>
        <begin position="500"/>
        <end position="518"/>
    </location>
</feature>
<name>A0ABV7FBR7_9BURK</name>
<sequence length="652" mass="72220">MMVKFVRNTLALLALALVAGAALADPSGRVGRISYLYGQVDFRSTYDDEAAAAVLNWPLTSQNVMTTAPGARAELRVGSTAIRIDADSELEIAQLDDDHLRLRLMHGSANVRVRNRDLADDFELRTPQGLVLLSGPALFRIDAERAPDTTTVGVFSGAIRFDNDGNSLTVPAGRQLEFAAGNMRVGGLQRDAFDDWALARDQREEQSPSLRYVSPETTGYEELDNYGSWQASSDYGPVWYPNTVPAGWTPYQSGRWTWVEPWGWTWVDNAPWGYAPTHYGRWAFVGNRWCWAPGSVTARPVWAPALVGWVGGSNWRVSFSGGAAPAVGWFPLAPREVFVPSYSVSPTYVRRVNISHVTNINTITNVTNFTNVNGGAHPPQVHYQNRDVRDAVTVVPHAEFERGRRSVPVTPIPARLIDPRQLQQAPTSAIAALPRDQHFQPRANLRTPDPVLVPRERRYGQQPPLQPQLLQPQQPQAVQPSPMQRSQTPTQQLPPPVAPTTPSNWRAQPRQEPSQGNSEPIHPQQRAVQPAPAAAPGQVQAPLQPRPGPLSPTPGWRERAPDRAERGTPDENRGRRPERPMAPQQPQLQNRVEPARQAPPPAAVAAPVAVPQPVRIENRVAPESRQRQRDSNSKDDEHGRRPERGDPRNQLQ</sequence>
<evidence type="ECO:0000256" key="1">
    <source>
        <dbReference type="SAM" id="MobiDB-lite"/>
    </source>
</evidence>
<dbReference type="PANTHER" id="PTHR38731">
    <property type="entry name" value="LIPL45-RELATED LIPOPROTEIN-RELATED"/>
    <property type="match status" value="1"/>
</dbReference>
<protein>
    <submittedName>
        <fullName evidence="3">DUF6600 domain-containing protein</fullName>
    </submittedName>
</protein>